<dbReference type="RefSeq" id="WP_256267771.1">
    <property type="nucleotide sequence ID" value="NZ_CAKSVL010000008.1"/>
</dbReference>
<evidence type="ECO:0000313" key="1">
    <source>
        <dbReference type="EMBL" id="SCM71482.1"/>
    </source>
</evidence>
<evidence type="ECO:0008006" key="2">
    <source>
        <dbReference type="Google" id="ProtNLM"/>
    </source>
</evidence>
<name>A0A212L1R5_9BACT</name>
<organism evidence="1">
    <name type="scientific">uncultured Desulfovibrio sp</name>
    <dbReference type="NCBI Taxonomy" id="167968"/>
    <lineage>
        <taxon>Bacteria</taxon>
        <taxon>Pseudomonadati</taxon>
        <taxon>Thermodesulfobacteriota</taxon>
        <taxon>Desulfovibrionia</taxon>
        <taxon>Desulfovibrionales</taxon>
        <taxon>Desulfovibrionaceae</taxon>
        <taxon>Desulfovibrio</taxon>
        <taxon>environmental samples</taxon>
    </lineage>
</organism>
<dbReference type="AlphaFoldDB" id="A0A212L1R5"/>
<protein>
    <recommendedName>
        <fullName evidence="2">CAZy families CE1 protein</fullName>
    </recommendedName>
</protein>
<accession>A0A212L1R5</accession>
<sequence>MVGFSDGGGAAALLAAMRQDVTFLGTVAGNLDIDAWANLQGVS</sequence>
<proteinExistence type="predicted"/>
<dbReference type="EMBL" id="FMJC01000002">
    <property type="protein sequence ID" value="SCM71482.1"/>
    <property type="molecule type" value="Genomic_DNA"/>
</dbReference>
<reference evidence="1" key="1">
    <citation type="submission" date="2016-08" db="EMBL/GenBank/DDBJ databases">
        <authorList>
            <person name="Seilhamer J.J."/>
        </authorList>
    </citation>
    <scope>NUCLEOTIDE SEQUENCE</scope>
    <source>
        <strain evidence="1">86-1</strain>
    </source>
</reference>
<gene>
    <name evidence="1" type="ORF">KL86DES1_20002</name>
</gene>